<protein>
    <recommendedName>
        <fullName evidence="4">Secreted protein</fullName>
    </recommendedName>
</protein>
<evidence type="ECO:0000313" key="3">
    <source>
        <dbReference type="Proteomes" id="UP001151529"/>
    </source>
</evidence>
<comment type="caution">
    <text evidence="2">The sequence shown here is derived from an EMBL/GenBank/DDBJ whole genome shotgun (WGS) entry which is preliminary data.</text>
</comment>
<name>A0A9Q0VA64_SALVM</name>
<reference evidence="2" key="2">
    <citation type="journal article" date="2023" name="Int. J. Mol. Sci.">
        <title>De Novo Assembly and Annotation of 11 Diverse Shrub Willow (Salix) Genomes Reveals Novel Gene Organization in Sex-Linked Regions.</title>
        <authorList>
            <person name="Hyden B."/>
            <person name="Feng K."/>
            <person name="Yates T.B."/>
            <person name="Jawdy S."/>
            <person name="Cereghino C."/>
            <person name="Smart L.B."/>
            <person name="Muchero W."/>
        </authorList>
    </citation>
    <scope>NUCLEOTIDE SEQUENCE [LARGE SCALE GENOMIC DNA]</scope>
    <source>
        <tissue evidence="2">Shoot tip</tissue>
    </source>
</reference>
<dbReference type="AlphaFoldDB" id="A0A9Q0VA64"/>
<dbReference type="EMBL" id="JAPFFL010000002">
    <property type="protein sequence ID" value="KAJ6743875.1"/>
    <property type="molecule type" value="Genomic_DNA"/>
</dbReference>
<keyword evidence="1" id="KW-0732">Signal</keyword>
<feature type="chain" id="PRO_5040241532" description="Secreted protein" evidence="1">
    <location>
        <begin position="20"/>
        <end position="150"/>
    </location>
</feature>
<evidence type="ECO:0000256" key="1">
    <source>
        <dbReference type="SAM" id="SignalP"/>
    </source>
</evidence>
<evidence type="ECO:0008006" key="4">
    <source>
        <dbReference type="Google" id="ProtNLM"/>
    </source>
</evidence>
<gene>
    <name evidence="2" type="ORF">OIU85_017776</name>
</gene>
<organism evidence="2 3">
    <name type="scientific">Salix viminalis</name>
    <name type="common">Common osier</name>
    <name type="synonym">Basket willow</name>
    <dbReference type="NCBI Taxonomy" id="40686"/>
    <lineage>
        <taxon>Eukaryota</taxon>
        <taxon>Viridiplantae</taxon>
        <taxon>Streptophyta</taxon>
        <taxon>Embryophyta</taxon>
        <taxon>Tracheophyta</taxon>
        <taxon>Spermatophyta</taxon>
        <taxon>Magnoliopsida</taxon>
        <taxon>eudicotyledons</taxon>
        <taxon>Gunneridae</taxon>
        <taxon>Pentapetalae</taxon>
        <taxon>rosids</taxon>
        <taxon>fabids</taxon>
        <taxon>Malpighiales</taxon>
        <taxon>Salicaceae</taxon>
        <taxon>Saliceae</taxon>
        <taxon>Salix</taxon>
    </lineage>
</organism>
<reference evidence="2" key="1">
    <citation type="submission" date="2022-11" db="EMBL/GenBank/DDBJ databases">
        <authorList>
            <person name="Hyden B.L."/>
            <person name="Feng K."/>
            <person name="Yates T."/>
            <person name="Jawdy S."/>
            <person name="Smart L.B."/>
            <person name="Muchero W."/>
        </authorList>
    </citation>
    <scope>NUCLEOTIDE SEQUENCE</scope>
    <source>
        <tissue evidence="2">Shoot tip</tissue>
    </source>
</reference>
<feature type="signal peptide" evidence="1">
    <location>
        <begin position="1"/>
        <end position="19"/>
    </location>
</feature>
<evidence type="ECO:0000313" key="2">
    <source>
        <dbReference type="EMBL" id="KAJ6743875.1"/>
    </source>
</evidence>
<sequence length="150" mass="16683">MARALFCALFSQMATICQGNQPFHVQKNWPPLLPDGSCVSEESKLTLNDFCLPVLPSGLCVSRESHLTLENLASFSSRWLIWVGETKPNVQRIWVSSPPDGFNLPGEPNLLLPLLFCCKCLAGHLLIPAMLRKVTCFLSGPVICPEKKMW</sequence>
<keyword evidence="3" id="KW-1185">Reference proteome</keyword>
<accession>A0A9Q0VA64</accession>
<proteinExistence type="predicted"/>
<dbReference type="Proteomes" id="UP001151529">
    <property type="component" value="Chromosome 6"/>
</dbReference>